<keyword evidence="3" id="KW-1185">Reference proteome</keyword>
<dbReference type="EMBL" id="JAXCLX010000003">
    <property type="protein sequence ID" value="MDY0873662.1"/>
    <property type="molecule type" value="Genomic_DNA"/>
</dbReference>
<evidence type="ECO:0000313" key="3">
    <source>
        <dbReference type="Proteomes" id="UP001271769"/>
    </source>
</evidence>
<feature type="signal peptide" evidence="1">
    <location>
        <begin position="1"/>
        <end position="25"/>
    </location>
</feature>
<name>A0ABU5E226_9PROT</name>
<feature type="chain" id="PRO_5045804690" evidence="1">
    <location>
        <begin position="26"/>
        <end position="339"/>
    </location>
</feature>
<evidence type="ECO:0000256" key="1">
    <source>
        <dbReference type="SAM" id="SignalP"/>
    </source>
</evidence>
<dbReference type="InterPro" id="IPR018707">
    <property type="entry name" value="LpxR"/>
</dbReference>
<comment type="caution">
    <text evidence="2">The sequence shown here is derived from an EMBL/GenBank/DDBJ whole genome shotgun (WGS) entry which is preliminary data.</text>
</comment>
<dbReference type="Proteomes" id="UP001271769">
    <property type="component" value="Unassembled WGS sequence"/>
</dbReference>
<evidence type="ECO:0000313" key="2">
    <source>
        <dbReference type="EMBL" id="MDY0873662.1"/>
    </source>
</evidence>
<sequence>MPHHIRALRRLTPLLLCLLAAPAFADDDGRITLTEENDSIYFDDDQAYTQGFEFVYLGPDVAADSGWAAPFNGLTGIGLFGNGSEVSRRYQVIFGQSIFTPEDTSLEDPEQDDRPYAGWTYGGLSFIQDTDRRRLDHLELLAGIVGPAAQGRPAQNDWHQFIGVDTAEGWDHQLHNEPGIMLTYERKYRFIQPLIGGFAVDAIPEAGVTLGNVMTYGEVGTLLRFGRNLEADYGPNRIRPSLSGTSYFNADYLEDPFGFYFYVGAQGRAVAQNIFLDGNTFRDSRDVDKEIFVGDLTGGVALFWSNSVKLDAGFTYRTQEFEGQDENAKFANINLTVGF</sequence>
<dbReference type="Pfam" id="PF09982">
    <property type="entry name" value="LpxR"/>
    <property type="match status" value="1"/>
</dbReference>
<dbReference type="InterPro" id="IPR037107">
    <property type="entry name" value="Put_OMP_sf"/>
</dbReference>
<gene>
    <name evidence="2" type="ORF">SMD31_17105</name>
</gene>
<proteinExistence type="predicted"/>
<dbReference type="Gene3D" id="2.40.128.140">
    <property type="entry name" value="Outer membrane protein"/>
    <property type="match status" value="1"/>
</dbReference>
<organism evidence="2 3">
    <name type="scientific">Dongia rigui</name>
    <dbReference type="NCBI Taxonomy" id="940149"/>
    <lineage>
        <taxon>Bacteria</taxon>
        <taxon>Pseudomonadati</taxon>
        <taxon>Pseudomonadota</taxon>
        <taxon>Alphaproteobacteria</taxon>
        <taxon>Rhodospirillales</taxon>
        <taxon>Dongiaceae</taxon>
        <taxon>Dongia</taxon>
    </lineage>
</organism>
<protein>
    <submittedName>
        <fullName evidence="2">Lipid A deacylase LpxR family protein</fullName>
    </submittedName>
</protein>
<reference evidence="2 3" key="1">
    <citation type="journal article" date="2013" name="Antonie Van Leeuwenhoek">
        <title>Dongia rigui sp. nov., isolated from freshwater of a large wetland in Korea.</title>
        <authorList>
            <person name="Baik K.S."/>
            <person name="Hwang Y.M."/>
            <person name="Choi J.S."/>
            <person name="Kwon J."/>
            <person name="Seong C.N."/>
        </authorList>
    </citation>
    <scope>NUCLEOTIDE SEQUENCE [LARGE SCALE GENOMIC DNA]</scope>
    <source>
        <strain evidence="2 3">04SU4-P</strain>
    </source>
</reference>
<accession>A0ABU5E226</accession>
<dbReference type="RefSeq" id="WP_320502136.1">
    <property type="nucleotide sequence ID" value="NZ_JAXCLX010000003.1"/>
</dbReference>
<keyword evidence="1" id="KW-0732">Signal</keyword>